<reference evidence="4 5" key="1">
    <citation type="submission" date="2020-03" db="EMBL/GenBank/DDBJ databases">
        <title>Characterization of ganglioside-mimicking enterococci.</title>
        <authorList>
            <person name="Patry R.T."/>
            <person name="Nothaft H."/>
            <person name="Bridger R."/>
            <person name="Shajahan A."/>
            <person name="Huynh S."/>
            <person name="Sanchez S."/>
            <person name="Azadi P."/>
            <person name="Cooper K."/>
            <person name="Miller W.G."/>
            <person name="Parker C.T."/>
            <person name="Wells L."/>
            <person name="Szymanski C.M."/>
        </authorList>
    </citation>
    <scope>NUCLEOTIDE SEQUENCE [LARGE SCALE GENOMIC DNA]</scope>
    <source>
        <strain evidence="4 5">EGM181</strain>
    </source>
</reference>
<reference evidence="1 6" key="2">
    <citation type="submission" date="2020-06" db="EMBL/GenBank/DDBJ databases">
        <title>Crossreactivity between MHC class I-restricted antigens from cancer cells and an enterococcal bacteriophage.</title>
        <authorList>
            <person name="Fluckiger A."/>
            <person name="Daillere R."/>
            <person name="Sassi M."/>
            <person name="Cattoir V."/>
            <person name="Kroemer G."/>
            <person name="Zitvogel L."/>
        </authorList>
    </citation>
    <scope>NUCLEOTIDE SEQUENCE [LARGE SCALE GENOMIC DNA]</scope>
    <source>
        <strain evidence="1 6">EG4</strain>
    </source>
</reference>
<evidence type="ECO:0000313" key="4">
    <source>
        <dbReference type="EMBL" id="QOG26125.1"/>
    </source>
</evidence>
<evidence type="ECO:0000313" key="5">
    <source>
        <dbReference type="Proteomes" id="UP000516696"/>
    </source>
</evidence>
<reference evidence="3" key="3">
    <citation type="submission" date="2023-03" db="EMBL/GenBank/DDBJ databases">
        <authorList>
            <person name="Shen W."/>
            <person name="Cai J."/>
        </authorList>
    </citation>
    <scope>NUCLEOTIDE SEQUENCE</scope>
    <source>
        <strain evidence="3">K69-2</strain>
    </source>
</reference>
<protein>
    <submittedName>
        <fullName evidence="3">Uncharacterized protein</fullName>
    </submittedName>
</protein>
<organism evidence="3 7">
    <name type="scientific">Enterococcus gallinarum</name>
    <dbReference type="NCBI Taxonomy" id="1353"/>
    <lineage>
        <taxon>Bacteria</taxon>
        <taxon>Bacillati</taxon>
        <taxon>Bacillota</taxon>
        <taxon>Bacilli</taxon>
        <taxon>Lactobacillales</taxon>
        <taxon>Enterococcaceae</taxon>
        <taxon>Enterococcus</taxon>
    </lineage>
</organism>
<evidence type="ECO:0000313" key="2">
    <source>
        <dbReference type="EMBL" id="MDL4936193.1"/>
    </source>
</evidence>
<dbReference type="EMBL" id="JASUBT010000007">
    <property type="protein sequence ID" value="MDL4936193.1"/>
    <property type="molecule type" value="Genomic_DNA"/>
</dbReference>
<evidence type="ECO:0000313" key="8">
    <source>
        <dbReference type="Proteomes" id="UP001241571"/>
    </source>
</evidence>
<dbReference type="Proteomes" id="UP001183682">
    <property type="component" value="Unassembled WGS sequence"/>
</dbReference>
<proteinExistence type="predicted"/>
<gene>
    <name evidence="4" type="ORF">EGM181_02030</name>
    <name evidence="1" type="ORF">HWH42_04655</name>
    <name evidence="3" type="ORF">P7E30_16405</name>
    <name evidence="2" type="ORF">QRX88_10755</name>
</gene>
<dbReference type="EMBL" id="JARPZN010000020">
    <property type="protein sequence ID" value="MDT2691757.1"/>
    <property type="molecule type" value="Genomic_DNA"/>
</dbReference>
<dbReference type="Proteomes" id="UP000571857">
    <property type="component" value="Unassembled WGS sequence"/>
</dbReference>
<dbReference type="GeneID" id="93222340"/>
<sequence>MMLGYLLLAATLILFLFYTYQHLRRFLRETKKKQEDVEKGYYLLSHTYEDQEKASYYGVFQQGEKTLTLEMPLQLYLHTSPPQRGELVAKDGKVIEFNT</sequence>
<reference evidence="2 8" key="4">
    <citation type="submission" date="2023-06" db="EMBL/GenBank/DDBJ databases">
        <title>Acute promotion of culturable opportunistic pathogens and persistent increase of antibiotic resistance following antibiotic exposure in mouse gut microbiota.</title>
        <authorList>
            <person name="Li L."/>
            <person name="Wang B."/>
            <person name="Sun Y."/>
            <person name="Wang M."/>
            <person name="Xu H."/>
        </authorList>
    </citation>
    <scope>NUCLEOTIDE SEQUENCE [LARGE SCALE GENOMIC DNA]</scope>
    <source>
        <strain evidence="2 8">CRI2_2</strain>
    </source>
</reference>
<evidence type="ECO:0000313" key="1">
    <source>
        <dbReference type="EMBL" id="MBA0971892.1"/>
    </source>
</evidence>
<dbReference type="AlphaFoldDB" id="A0A2K3QWP9"/>
<accession>A0A2K3QWP9</accession>
<dbReference type="Proteomes" id="UP001241571">
    <property type="component" value="Unassembled WGS sequence"/>
</dbReference>
<name>A0A2K3QWP9_ENTGA</name>
<evidence type="ECO:0000313" key="3">
    <source>
        <dbReference type="EMBL" id="MDT2691757.1"/>
    </source>
</evidence>
<dbReference type="Proteomes" id="UP000516696">
    <property type="component" value="Chromosome"/>
</dbReference>
<evidence type="ECO:0000313" key="7">
    <source>
        <dbReference type="Proteomes" id="UP001183682"/>
    </source>
</evidence>
<dbReference type="EMBL" id="JABXJK010000013">
    <property type="protein sequence ID" value="MBA0971892.1"/>
    <property type="molecule type" value="Genomic_DNA"/>
</dbReference>
<dbReference type="EMBL" id="CP050485">
    <property type="protein sequence ID" value="QOG26125.1"/>
    <property type="molecule type" value="Genomic_DNA"/>
</dbReference>
<dbReference type="RefSeq" id="WP_081131396.1">
    <property type="nucleotide sequence ID" value="NZ_BSYC01000002.1"/>
</dbReference>
<evidence type="ECO:0000313" key="6">
    <source>
        <dbReference type="Proteomes" id="UP000571857"/>
    </source>
</evidence>